<evidence type="ECO:0000313" key="3">
    <source>
        <dbReference type="Proteomes" id="UP001470230"/>
    </source>
</evidence>
<evidence type="ECO:0000256" key="1">
    <source>
        <dbReference type="SAM" id="Phobius"/>
    </source>
</evidence>
<proteinExistence type="predicted"/>
<organism evidence="2 3">
    <name type="scientific">Tritrichomonas musculus</name>
    <dbReference type="NCBI Taxonomy" id="1915356"/>
    <lineage>
        <taxon>Eukaryota</taxon>
        <taxon>Metamonada</taxon>
        <taxon>Parabasalia</taxon>
        <taxon>Tritrichomonadida</taxon>
        <taxon>Tritrichomonadidae</taxon>
        <taxon>Tritrichomonas</taxon>
    </lineage>
</organism>
<dbReference type="InterPro" id="IPR003386">
    <property type="entry name" value="LACT/PDAT_acylTrfase"/>
</dbReference>
<dbReference type="EMBL" id="JAPFFF010000009">
    <property type="protein sequence ID" value="KAK8882357.1"/>
    <property type="molecule type" value="Genomic_DNA"/>
</dbReference>
<dbReference type="Proteomes" id="UP001470230">
    <property type="component" value="Unassembled WGS sequence"/>
</dbReference>
<dbReference type="PANTHER" id="PTHR11440">
    <property type="entry name" value="LECITHIN-CHOLESTEROL ACYLTRANSFERASE-RELATED"/>
    <property type="match status" value="1"/>
</dbReference>
<accession>A0ABR2JUC2</accession>
<dbReference type="Pfam" id="PF02450">
    <property type="entry name" value="LCAT"/>
    <property type="match status" value="1"/>
</dbReference>
<keyword evidence="1" id="KW-0812">Transmembrane</keyword>
<keyword evidence="1" id="KW-1133">Transmembrane helix</keyword>
<sequence>MLFFLSIFSFSLKKPIILIPGHGGGGAWVTITKPELYPECPPLNDYQFWPYNATFAEKYPECMGYLIRAVYNETTKKITHPDGIDFRSEEWGHMDSLYNYVPLVEYLVEKKGYEKGKNLWGIGYDWVLYYPGIPELFDKLKQFIEEVHLNSSQKVILMGHSMGTHVVRLLLTNRTTKEWVQEHIDGIELLAPAFYGCFVSFSMTVYGKFGAIPINPIAAKSARQMPSLHVLWDNYVVFDGHQVFQNVPGREDGIKPNEVKDYLVSQNRFDKEAQEIFKYVEPSLQEAPIEPPVRSYLLYNSGISTPVAMDASANYSFINISGDAICHSGGPEYVCKHWNNVECFDWKKDDWLYSHSQMMYREGTFEKIYKFIGNDDSNDSNDSYDYKWIIIGCVLGGVAIIAIVVIVLVITTKRQNKNNGFTNADSLLN</sequence>
<comment type="caution">
    <text evidence="2">The sequence shown here is derived from an EMBL/GenBank/DDBJ whole genome shotgun (WGS) entry which is preliminary data.</text>
</comment>
<dbReference type="SUPFAM" id="SSF53474">
    <property type="entry name" value="alpha/beta-Hydrolases"/>
    <property type="match status" value="1"/>
</dbReference>
<keyword evidence="3" id="KW-1185">Reference proteome</keyword>
<dbReference type="InterPro" id="IPR029058">
    <property type="entry name" value="AB_hydrolase_fold"/>
</dbReference>
<reference evidence="2 3" key="1">
    <citation type="submission" date="2024-04" db="EMBL/GenBank/DDBJ databases">
        <title>Tritrichomonas musculus Genome.</title>
        <authorList>
            <person name="Alves-Ferreira E."/>
            <person name="Grigg M."/>
            <person name="Lorenzi H."/>
            <person name="Galac M."/>
        </authorList>
    </citation>
    <scope>NUCLEOTIDE SEQUENCE [LARGE SCALE GENOMIC DNA]</scope>
    <source>
        <strain evidence="2 3">EAF2021</strain>
    </source>
</reference>
<protein>
    <recommendedName>
        <fullName evidence="4">Lecithin:cholesterol acyltransferase family protein</fullName>
    </recommendedName>
</protein>
<name>A0ABR2JUC2_9EUKA</name>
<dbReference type="Gene3D" id="3.40.50.1820">
    <property type="entry name" value="alpha/beta hydrolase"/>
    <property type="match status" value="1"/>
</dbReference>
<evidence type="ECO:0000313" key="2">
    <source>
        <dbReference type="EMBL" id="KAK8882357.1"/>
    </source>
</evidence>
<gene>
    <name evidence="2" type="ORF">M9Y10_044999</name>
</gene>
<keyword evidence="1" id="KW-0472">Membrane</keyword>
<evidence type="ECO:0008006" key="4">
    <source>
        <dbReference type="Google" id="ProtNLM"/>
    </source>
</evidence>
<feature type="transmembrane region" description="Helical" evidence="1">
    <location>
        <begin position="388"/>
        <end position="410"/>
    </location>
</feature>